<dbReference type="EMBL" id="JAUCGM010000368">
    <property type="protein sequence ID" value="MDM8562951.1"/>
    <property type="molecule type" value="Genomic_DNA"/>
</dbReference>
<evidence type="ECO:0000313" key="2">
    <source>
        <dbReference type="EMBL" id="MDM8562951.1"/>
    </source>
</evidence>
<evidence type="ECO:0000256" key="1">
    <source>
        <dbReference type="SAM" id="MobiDB-lite"/>
    </source>
</evidence>
<organism evidence="2 3">
    <name type="scientific">Candidatus Marithioploca araucensis</name>
    <dbReference type="NCBI Taxonomy" id="70273"/>
    <lineage>
        <taxon>Bacteria</taxon>
        <taxon>Pseudomonadati</taxon>
        <taxon>Pseudomonadota</taxon>
        <taxon>Gammaproteobacteria</taxon>
        <taxon>Thiotrichales</taxon>
        <taxon>Thiotrichaceae</taxon>
        <taxon>Candidatus Marithioploca</taxon>
    </lineage>
</organism>
<protein>
    <submittedName>
        <fullName evidence="2">Uncharacterized protein</fullName>
    </submittedName>
</protein>
<name>A0ABT7VTS1_9GAMM</name>
<proteinExistence type="predicted"/>
<gene>
    <name evidence="2" type="ORF">QUF54_06310</name>
</gene>
<feature type="region of interest" description="Disordered" evidence="1">
    <location>
        <begin position="41"/>
        <end position="70"/>
    </location>
</feature>
<reference evidence="2" key="1">
    <citation type="submission" date="2023-06" db="EMBL/GenBank/DDBJ databases">
        <title>Uncultivated large filamentous bacteria from sulfidic sediments reveal new species and different genomic features in energy metabolism and defense.</title>
        <authorList>
            <person name="Fonseca A."/>
        </authorList>
    </citation>
    <scope>NUCLEOTIDE SEQUENCE</scope>
    <source>
        <strain evidence="2">HSG4</strain>
    </source>
</reference>
<evidence type="ECO:0000313" key="3">
    <source>
        <dbReference type="Proteomes" id="UP001171945"/>
    </source>
</evidence>
<accession>A0ABT7VTS1</accession>
<sequence length="70" mass="7550">MSWHTCVSALNLMALKRRVGRSEAETHHSFSGSHAPAWEQIFDAPASRGQKLDAGASRMGSHSGESMPLS</sequence>
<keyword evidence="3" id="KW-1185">Reference proteome</keyword>
<dbReference type="Proteomes" id="UP001171945">
    <property type="component" value="Unassembled WGS sequence"/>
</dbReference>
<comment type="caution">
    <text evidence="2">The sequence shown here is derived from an EMBL/GenBank/DDBJ whole genome shotgun (WGS) entry which is preliminary data.</text>
</comment>